<evidence type="ECO:0000313" key="2">
    <source>
        <dbReference type="EMBL" id="MBC6679600.1"/>
    </source>
</evidence>
<evidence type="ECO:0000313" key="3">
    <source>
        <dbReference type="Proteomes" id="UP000602647"/>
    </source>
</evidence>
<reference evidence="2" key="1">
    <citation type="submission" date="2020-08" db="EMBL/GenBank/DDBJ databases">
        <title>Genome public.</title>
        <authorList>
            <person name="Liu C."/>
            <person name="Sun Q."/>
        </authorList>
    </citation>
    <scope>NUCLEOTIDE SEQUENCE</scope>
    <source>
        <strain evidence="2">BX12</strain>
    </source>
</reference>
<keyword evidence="1" id="KW-0812">Transmembrane</keyword>
<evidence type="ECO:0000256" key="1">
    <source>
        <dbReference type="SAM" id="Phobius"/>
    </source>
</evidence>
<keyword evidence="1" id="KW-0472">Membrane</keyword>
<organism evidence="2 3">
    <name type="scientific">Zhenpiania hominis</name>
    <dbReference type="NCBI Taxonomy" id="2763644"/>
    <lineage>
        <taxon>Bacteria</taxon>
        <taxon>Bacillati</taxon>
        <taxon>Bacillota</taxon>
        <taxon>Clostridia</taxon>
        <taxon>Peptostreptococcales</taxon>
        <taxon>Anaerovoracaceae</taxon>
        <taxon>Zhenpiania</taxon>
    </lineage>
</organism>
<proteinExistence type="predicted"/>
<dbReference type="Proteomes" id="UP000602647">
    <property type="component" value="Unassembled WGS sequence"/>
</dbReference>
<accession>A0A923SQL0</accession>
<dbReference type="AlphaFoldDB" id="A0A923SQL0"/>
<gene>
    <name evidence="2" type="ORF">H9L42_07145</name>
</gene>
<protein>
    <submittedName>
        <fullName evidence="2">Uncharacterized protein</fullName>
    </submittedName>
</protein>
<keyword evidence="1" id="KW-1133">Transmembrane helix</keyword>
<feature type="transmembrane region" description="Helical" evidence="1">
    <location>
        <begin position="12"/>
        <end position="31"/>
    </location>
</feature>
<name>A0A923SQL0_9FIRM</name>
<comment type="caution">
    <text evidence="2">The sequence shown here is derived from an EMBL/GenBank/DDBJ whole genome shotgun (WGS) entry which is preliminary data.</text>
</comment>
<dbReference type="RefSeq" id="WP_187302704.1">
    <property type="nucleotide sequence ID" value="NZ_CBCTON010000020.1"/>
</dbReference>
<dbReference type="EMBL" id="JACRYT010000005">
    <property type="protein sequence ID" value="MBC6679600.1"/>
    <property type="molecule type" value="Genomic_DNA"/>
</dbReference>
<keyword evidence="3" id="KW-1185">Reference proteome</keyword>
<sequence length="253" mass="28786">MKQDINKKGYFTLEAAIVLPIFVIGILSIGYCMKIFSTAETITYSMMDETGHLAAQAYGKPVAPGFPAVLKQRIREENKRIRHIKITEFQYRHSGRGKTDLITVACRYQLDLSLPLHLQDNFEMESKIQCRGFVGKNSRGSPMNFKEMEKNGDASLVWIFPMWGKKFHKETCIYVTNNPRQMVLTAELKKRFKACELCGAERVLTGSYVYCFMRAGTVYHKDSCKIVDKYTIEVEKRDALAKGYIPCSKCGGG</sequence>